<comment type="caution">
    <text evidence="1">The sequence shown here is derived from an EMBL/GenBank/DDBJ whole genome shotgun (WGS) entry which is preliminary data.</text>
</comment>
<organism evidence="1 2">
    <name type="scientific">Eilatimonas milleporae</name>
    <dbReference type="NCBI Taxonomy" id="911205"/>
    <lineage>
        <taxon>Bacteria</taxon>
        <taxon>Pseudomonadati</taxon>
        <taxon>Pseudomonadota</taxon>
        <taxon>Alphaproteobacteria</taxon>
        <taxon>Kordiimonadales</taxon>
        <taxon>Kordiimonadaceae</taxon>
        <taxon>Eilatimonas</taxon>
    </lineage>
</organism>
<reference evidence="1 2" key="1">
    <citation type="submission" date="2018-10" db="EMBL/GenBank/DDBJ databases">
        <title>Genomic Encyclopedia of Archaeal and Bacterial Type Strains, Phase II (KMG-II): from individual species to whole genera.</title>
        <authorList>
            <person name="Goeker M."/>
        </authorList>
    </citation>
    <scope>NUCLEOTIDE SEQUENCE [LARGE SCALE GENOMIC DNA]</scope>
    <source>
        <strain evidence="1 2">DSM 25217</strain>
    </source>
</reference>
<evidence type="ECO:0000313" key="2">
    <source>
        <dbReference type="Proteomes" id="UP000271227"/>
    </source>
</evidence>
<dbReference type="InParanoid" id="A0A3M0C9E4"/>
<protein>
    <submittedName>
        <fullName evidence="1">Uncharacterized protein</fullName>
    </submittedName>
</protein>
<name>A0A3M0C9E4_9PROT</name>
<dbReference type="AlphaFoldDB" id="A0A3M0C9E4"/>
<keyword evidence="2" id="KW-1185">Reference proteome</keyword>
<dbReference type="EMBL" id="REFR01000012">
    <property type="protein sequence ID" value="RMB04970.1"/>
    <property type="molecule type" value="Genomic_DNA"/>
</dbReference>
<sequence length="282" mass="32050">MTRFKSSAVSMDLTGNVYRVHPEGQADRGLEMTDSGEVRLGENLALGDAGRDVAKERGSLHATSAEIAKKLKAESIVLKGEAQDTNNGLLADTTGSFVSGVPMYMLNEPVNIPFVLDYNETRIRRANTDGFLFVECKPIYMHQIKIHESEIFYINDMHFRRGYMPFLWVSTWERQEKQSTIPENFNVFHTSFLNANQILDTAFLMGSGNTLIAPVRSEHRFMVNIDLDIPIVRNFLNKETISKMIRIRWFPLGLSGRSSYLLVSKNAKKPRLESVRRKLGED</sequence>
<accession>A0A3M0C9E4</accession>
<gene>
    <name evidence="1" type="ORF">BXY39_2544</name>
</gene>
<dbReference type="Proteomes" id="UP000271227">
    <property type="component" value="Unassembled WGS sequence"/>
</dbReference>
<dbReference type="RefSeq" id="WP_147453566.1">
    <property type="nucleotide sequence ID" value="NZ_REFR01000012.1"/>
</dbReference>
<evidence type="ECO:0000313" key="1">
    <source>
        <dbReference type="EMBL" id="RMB04970.1"/>
    </source>
</evidence>
<proteinExistence type="predicted"/>